<evidence type="ECO:0000313" key="6">
    <source>
        <dbReference type="Proteomes" id="UP000244168"/>
    </source>
</evidence>
<evidence type="ECO:0000259" key="4">
    <source>
        <dbReference type="SMART" id="SM00861"/>
    </source>
</evidence>
<dbReference type="SMART" id="SM00861">
    <property type="entry name" value="Transket_pyr"/>
    <property type="match status" value="1"/>
</dbReference>
<dbReference type="PANTHER" id="PTHR43825:SF5">
    <property type="entry name" value="HYPOTHETICAL TRANSKETOLASE FAMILY PROTEIN"/>
    <property type="match status" value="1"/>
</dbReference>
<dbReference type="PANTHER" id="PTHR43825">
    <property type="entry name" value="PYRUVATE DEHYDROGENASE E1 COMPONENT"/>
    <property type="match status" value="1"/>
</dbReference>
<gene>
    <name evidence="5" type="ORF">C8P68_101812</name>
</gene>
<dbReference type="InterPro" id="IPR009014">
    <property type="entry name" value="Transketo_C/PFOR_II"/>
</dbReference>
<dbReference type="SUPFAM" id="SSF52922">
    <property type="entry name" value="TK C-terminal domain-like"/>
    <property type="match status" value="1"/>
</dbReference>
<dbReference type="InterPro" id="IPR005475">
    <property type="entry name" value="Transketolase-like_Pyr-bd"/>
</dbReference>
<dbReference type="InterPro" id="IPR033248">
    <property type="entry name" value="Transketolase_C"/>
</dbReference>
<dbReference type="Proteomes" id="UP000244168">
    <property type="component" value="Unassembled WGS sequence"/>
</dbReference>
<sequence>MRTAFINQLMAEAEQNDRIFLLVGDLGFSVVEPFAERFPNQYLNVGIAEQNMAGMAAGLAMEGYCVYIYSIGNFPTLRCMEQIRYDICYHNLNVKIVAVGGGYSYAALGASHHATEEYGMLRTIPNLTICTPGDPEETRQITAFSARYNGPVYLRLGKAGEPLVHEKGSISNIEKGQVLNVVKGGKIAVLSTGGVLKYAADFVQTNQLNASVYSFPFIKPVDENQLLSIFQKYDKLITIEEHQLMGGFGSVILEYLNDLYGRGSILKMPRVKRIGINDKFYSIAGTQAYLRELSGIQLQLTDFI</sequence>
<keyword evidence="3" id="KW-0786">Thiamine pyrophosphate</keyword>
<comment type="caution">
    <text evidence="5">The sequence shown here is derived from an EMBL/GenBank/DDBJ whole genome shotgun (WGS) entry which is preliminary data.</text>
</comment>
<name>A0A2T5JGM6_9SPHI</name>
<evidence type="ECO:0000313" key="5">
    <source>
        <dbReference type="EMBL" id="PTR01577.1"/>
    </source>
</evidence>
<keyword evidence="6" id="KW-1185">Reference proteome</keyword>
<dbReference type="CDD" id="cd07033">
    <property type="entry name" value="TPP_PYR_DXS_TK_like"/>
    <property type="match status" value="1"/>
</dbReference>
<dbReference type="OrthoDB" id="9803371at2"/>
<dbReference type="FunFam" id="3.40.50.970:FF:000129">
    <property type="entry name" value="Transketolase"/>
    <property type="match status" value="1"/>
</dbReference>
<dbReference type="EMBL" id="QAOQ01000001">
    <property type="protein sequence ID" value="PTR01577.1"/>
    <property type="molecule type" value="Genomic_DNA"/>
</dbReference>
<reference evidence="5 6" key="1">
    <citation type="submission" date="2018-04" db="EMBL/GenBank/DDBJ databases">
        <title>Genomic Encyclopedia of Archaeal and Bacterial Type Strains, Phase II (KMG-II): from individual species to whole genera.</title>
        <authorList>
            <person name="Goeker M."/>
        </authorList>
    </citation>
    <scope>NUCLEOTIDE SEQUENCE [LARGE SCALE GENOMIC DNA]</scope>
    <source>
        <strain evidence="5 6">DSM 26809</strain>
    </source>
</reference>
<dbReference type="SUPFAM" id="SSF52518">
    <property type="entry name" value="Thiamin diphosphate-binding fold (THDP-binding)"/>
    <property type="match status" value="1"/>
</dbReference>
<dbReference type="RefSeq" id="WP_107826953.1">
    <property type="nucleotide sequence ID" value="NZ_CP160205.1"/>
</dbReference>
<comment type="cofactor">
    <cofactor evidence="1">
        <name>thiamine diphosphate</name>
        <dbReference type="ChEBI" id="CHEBI:58937"/>
    </cofactor>
</comment>
<evidence type="ECO:0000256" key="1">
    <source>
        <dbReference type="ARBA" id="ARBA00001964"/>
    </source>
</evidence>
<dbReference type="AlphaFoldDB" id="A0A2T5JGM6"/>
<dbReference type="Gene3D" id="3.40.50.970">
    <property type="match status" value="1"/>
</dbReference>
<organism evidence="5 6">
    <name type="scientific">Mucilaginibacter yixingensis</name>
    <dbReference type="NCBI Taxonomy" id="1295612"/>
    <lineage>
        <taxon>Bacteria</taxon>
        <taxon>Pseudomonadati</taxon>
        <taxon>Bacteroidota</taxon>
        <taxon>Sphingobacteriia</taxon>
        <taxon>Sphingobacteriales</taxon>
        <taxon>Sphingobacteriaceae</taxon>
        <taxon>Mucilaginibacter</taxon>
    </lineage>
</organism>
<evidence type="ECO:0000256" key="3">
    <source>
        <dbReference type="ARBA" id="ARBA00023052"/>
    </source>
</evidence>
<feature type="domain" description="Transketolase-like pyrimidine-binding" evidence="4">
    <location>
        <begin position="1"/>
        <end position="163"/>
    </location>
</feature>
<dbReference type="InterPro" id="IPR051157">
    <property type="entry name" value="PDH/Transketolase"/>
</dbReference>
<dbReference type="Gene3D" id="3.40.50.920">
    <property type="match status" value="1"/>
</dbReference>
<evidence type="ECO:0000256" key="2">
    <source>
        <dbReference type="ARBA" id="ARBA00007131"/>
    </source>
</evidence>
<comment type="similarity">
    <text evidence="2">Belongs to the transketolase family.</text>
</comment>
<accession>A0A2T5JGM6</accession>
<dbReference type="Pfam" id="PF02780">
    <property type="entry name" value="Transketolase_C"/>
    <property type="match status" value="1"/>
</dbReference>
<protein>
    <submittedName>
        <fullName evidence="5">Transketolase subunit B</fullName>
    </submittedName>
</protein>
<dbReference type="Pfam" id="PF02779">
    <property type="entry name" value="Transket_pyr"/>
    <property type="match status" value="1"/>
</dbReference>
<proteinExistence type="inferred from homology"/>
<dbReference type="InterPro" id="IPR029061">
    <property type="entry name" value="THDP-binding"/>
</dbReference>